<reference evidence="1" key="1">
    <citation type="submission" date="2023-10" db="EMBL/GenBank/DDBJ databases">
        <title>Whole genome sequencing of actinobacterial strain Amycolatopsis sp. (BCA-696) identifies the underlying plant growth-promoting genes.</title>
        <authorList>
            <person name="Gandham P."/>
            <person name="Vadla N."/>
            <person name="Saji A."/>
            <person name="Srinivas V."/>
            <person name="Ruperao P."/>
            <person name="Selvanayagam S."/>
            <person name="Saxena R.K."/>
            <person name="Rathore A."/>
            <person name="Gopalakrishnan S."/>
            <person name="Thakur V."/>
        </authorList>
    </citation>
    <scope>NUCLEOTIDE SEQUENCE</scope>
    <source>
        <strain evidence="1">BCA-696</strain>
    </source>
</reference>
<name>A0ACD5BF91_9PSEU</name>
<organism evidence="1 2">
    <name type="scientific">Amycolatopsis coloradensis</name>
    <dbReference type="NCBI Taxonomy" id="76021"/>
    <lineage>
        <taxon>Bacteria</taxon>
        <taxon>Bacillati</taxon>
        <taxon>Actinomycetota</taxon>
        <taxon>Actinomycetes</taxon>
        <taxon>Pseudonocardiales</taxon>
        <taxon>Pseudonocardiaceae</taxon>
        <taxon>Amycolatopsis</taxon>
    </lineage>
</organism>
<protein>
    <submittedName>
        <fullName evidence="1">Universal stress protein</fullName>
    </submittedName>
</protein>
<gene>
    <name evidence="1" type="ORF">LCL61_21360</name>
</gene>
<sequence length="299" mass="32257">MNAADRKIVVGVDGTEPGRAAVRWAAAVAEERLMKMLIVHALRVDKLAYGAGLAGPTPWYDILAEEGQRVLEEAVGQAHSVAPGVDVDTRMPADSPVPTLIDASESAAMVVVGGTGRGFFGEMTIGSTASAVVAHAHCPVVVMRGRKNTTAYPAEGPIVVGIDGSPLSERALEIAFEEAAWRKADLVVVHAWRDVTYDDAYGMARLVVQWESIEDEERRLLAQRLAGWQEKYPDVKVERVLVQDRPRHALLEWSAKAQLVVVGSRGRGGFTGQLLGSTSQALAHHAECPVMVVRPEKSR</sequence>
<proteinExistence type="predicted"/>
<accession>A0ACD5BF91</accession>
<dbReference type="EMBL" id="CP150484">
    <property type="protein sequence ID" value="WYW18094.1"/>
    <property type="molecule type" value="Genomic_DNA"/>
</dbReference>
<evidence type="ECO:0000313" key="2">
    <source>
        <dbReference type="Proteomes" id="UP001456344"/>
    </source>
</evidence>
<keyword evidence="2" id="KW-1185">Reference proteome</keyword>
<dbReference type="Proteomes" id="UP001456344">
    <property type="component" value="Chromosome"/>
</dbReference>
<evidence type="ECO:0000313" key="1">
    <source>
        <dbReference type="EMBL" id="WYW18094.1"/>
    </source>
</evidence>